<dbReference type="InterPro" id="IPR001841">
    <property type="entry name" value="Znf_RING"/>
</dbReference>
<dbReference type="Pfam" id="PF00097">
    <property type="entry name" value="zf-C3HC4"/>
    <property type="match status" value="1"/>
</dbReference>
<evidence type="ECO:0000256" key="4">
    <source>
        <dbReference type="PROSITE-ProRule" id="PRU00175"/>
    </source>
</evidence>
<evidence type="ECO:0000259" key="7">
    <source>
        <dbReference type="PROSITE" id="PS50089"/>
    </source>
</evidence>
<dbReference type="InterPro" id="IPR013083">
    <property type="entry name" value="Znf_RING/FYVE/PHD"/>
</dbReference>
<evidence type="ECO:0000313" key="9">
    <source>
        <dbReference type="EMBL" id="CAF3699721.1"/>
    </source>
</evidence>
<evidence type="ECO:0000256" key="1">
    <source>
        <dbReference type="ARBA" id="ARBA00022723"/>
    </source>
</evidence>
<feature type="compositionally biased region" description="Gly residues" evidence="6">
    <location>
        <begin position="484"/>
        <end position="501"/>
    </location>
</feature>
<dbReference type="AlphaFoldDB" id="A0A814U2G3"/>
<feature type="compositionally biased region" description="Polar residues" evidence="6">
    <location>
        <begin position="410"/>
        <end position="442"/>
    </location>
</feature>
<evidence type="ECO:0000313" key="8">
    <source>
        <dbReference type="EMBL" id="CAF1169012.1"/>
    </source>
</evidence>
<feature type="coiled-coil region" evidence="5">
    <location>
        <begin position="137"/>
        <end position="171"/>
    </location>
</feature>
<dbReference type="PANTHER" id="PTHR25462">
    <property type="entry name" value="BONUS, ISOFORM C-RELATED"/>
    <property type="match status" value="1"/>
</dbReference>
<dbReference type="EMBL" id="CAJNOT010001236">
    <property type="protein sequence ID" value="CAF1169012.1"/>
    <property type="molecule type" value="Genomic_DNA"/>
</dbReference>
<evidence type="ECO:0000256" key="3">
    <source>
        <dbReference type="ARBA" id="ARBA00022833"/>
    </source>
</evidence>
<evidence type="ECO:0000256" key="2">
    <source>
        <dbReference type="ARBA" id="ARBA00022771"/>
    </source>
</evidence>
<dbReference type="Gene3D" id="3.30.40.10">
    <property type="entry name" value="Zinc/RING finger domain, C3HC4 (zinc finger)"/>
    <property type="match status" value="1"/>
</dbReference>
<name>A0A814U2G3_9BILA</name>
<dbReference type="PROSITE" id="PS50089">
    <property type="entry name" value="ZF_RING_2"/>
    <property type="match status" value="1"/>
</dbReference>
<sequence length="591" mass="65615">MATTRGHNSNRMERLTTCPICLDKFRIPKVLPCTHKFCLAPCLTNLVDPRARSLRCPECRREHMIPRGGIQAFPADLTMIGFFDTQPSPIINPPDRCFHCKQQRQTLIKCHDCSKFFCGDCREPHLRETFYNISSSVSQLRRTLPKLSDKISSYEQRVNSVKTNYEQIRREITSTIAALIDELKHRETALLTEAEAYIQSQLRTFRIQQETGEVELANVANFCESVGTSFPNGQLITDVDLAHMRSQSNLYAQQIDALQAQISSDVQKLRFTFNDQAAISSAIQNLGRLIDGSQGQQQQQQQQQQQSQTSISQVAQFQQQPQFSPVPYPQTATQYATPSRNPLNIQEQSQNNQRRHSENLYYSNGSVASQAPLLSQTIAYRPTQIDTPRNTNNPFADLSLTVPARTTTSSYTASWDQQAARRSTSNVQSTSIFGSNPFAASNSRQAQQSTAPPAAPPEPSPRRQYVTSTTAARSLEGDDRPIFGGRGSGGGGGGRGGGAMRGRGRASSIAPIPEQQSLTNDLQRQGTFMLDQPTLPNLPQSGAQKPRDTVIVRELYKVRRRNRARTPVAFTINLNEGIQSPAPRAADNATG</sequence>
<comment type="caution">
    <text evidence="8">The sequence shown here is derived from an EMBL/GenBank/DDBJ whole genome shotgun (WGS) entry which is preliminary data.</text>
</comment>
<keyword evidence="5" id="KW-0175">Coiled coil</keyword>
<dbReference type="EMBL" id="CAJOBD010000638">
    <property type="protein sequence ID" value="CAF3699721.1"/>
    <property type="molecule type" value="Genomic_DNA"/>
</dbReference>
<feature type="compositionally biased region" description="Polar residues" evidence="6">
    <location>
        <begin position="331"/>
        <end position="352"/>
    </location>
</feature>
<dbReference type="GO" id="GO:0008270">
    <property type="term" value="F:zinc ion binding"/>
    <property type="evidence" value="ECO:0007669"/>
    <property type="project" value="UniProtKB-KW"/>
</dbReference>
<organism evidence="8 10">
    <name type="scientific">Rotaria sordida</name>
    <dbReference type="NCBI Taxonomy" id="392033"/>
    <lineage>
        <taxon>Eukaryota</taxon>
        <taxon>Metazoa</taxon>
        <taxon>Spiralia</taxon>
        <taxon>Gnathifera</taxon>
        <taxon>Rotifera</taxon>
        <taxon>Eurotatoria</taxon>
        <taxon>Bdelloidea</taxon>
        <taxon>Philodinida</taxon>
        <taxon>Philodinidae</taxon>
        <taxon>Rotaria</taxon>
    </lineage>
</organism>
<feature type="domain" description="RING-type" evidence="7">
    <location>
        <begin position="18"/>
        <end position="60"/>
    </location>
</feature>
<feature type="region of interest" description="Disordered" evidence="6">
    <location>
        <begin position="410"/>
        <end position="516"/>
    </location>
</feature>
<reference evidence="8" key="1">
    <citation type="submission" date="2021-02" db="EMBL/GenBank/DDBJ databases">
        <authorList>
            <person name="Nowell W R."/>
        </authorList>
    </citation>
    <scope>NUCLEOTIDE SEQUENCE</scope>
</reference>
<protein>
    <recommendedName>
        <fullName evidence="7">RING-type domain-containing protein</fullName>
    </recommendedName>
</protein>
<dbReference type="PANTHER" id="PTHR25462:SF296">
    <property type="entry name" value="MEIOTIC P26, ISOFORM F"/>
    <property type="match status" value="1"/>
</dbReference>
<accession>A0A814U2G3</accession>
<evidence type="ECO:0000313" key="10">
    <source>
        <dbReference type="Proteomes" id="UP000663864"/>
    </source>
</evidence>
<dbReference type="InterPro" id="IPR047153">
    <property type="entry name" value="TRIM45/56/19-like"/>
</dbReference>
<keyword evidence="1" id="KW-0479">Metal-binding</keyword>
<evidence type="ECO:0000256" key="6">
    <source>
        <dbReference type="SAM" id="MobiDB-lite"/>
    </source>
</evidence>
<feature type="compositionally biased region" description="Low complexity" evidence="6">
    <location>
        <begin position="443"/>
        <end position="452"/>
    </location>
</feature>
<dbReference type="InterPro" id="IPR018957">
    <property type="entry name" value="Znf_C3HC4_RING-type"/>
</dbReference>
<feature type="compositionally biased region" description="Low complexity" evidence="6">
    <location>
        <begin position="294"/>
        <end position="325"/>
    </location>
</feature>
<dbReference type="SUPFAM" id="SSF57850">
    <property type="entry name" value="RING/U-box"/>
    <property type="match status" value="1"/>
</dbReference>
<dbReference type="CDD" id="cd16524">
    <property type="entry name" value="RING-HC_NHL-1-like"/>
    <property type="match status" value="1"/>
</dbReference>
<dbReference type="Proteomes" id="UP000663864">
    <property type="component" value="Unassembled WGS sequence"/>
</dbReference>
<proteinExistence type="predicted"/>
<feature type="region of interest" description="Disordered" evidence="6">
    <location>
        <begin position="294"/>
        <end position="355"/>
    </location>
</feature>
<keyword evidence="3" id="KW-0862">Zinc</keyword>
<gene>
    <name evidence="9" type="ORF">JBS370_LOCUS9425</name>
    <name evidence="8" type="ORF">ZHD862_LOCUS21109</name>
</gene>
<dbReference type="SMART" id="SM00184">
    <property type="entry name" value="RING"/>
    <property type="match status" value="1"/>
</dbReference>
<dbReference type="Proteomes" id="UP000663836">
    <property type="component" value="Unassembled WGS sequence"/>
</dbReference>
<evidence type="ECO:0000256" key="5">
    <source>
        <dbReference type="SAM" id="Coils"/>
    </source>
</evidence>
<keyword evidence="2 4" id="KW-0863">Zinc-finger</keyword>